<accession>A0ACB7SU77</accession>
<comment type="caution">
    <text evidence="1">The sequence shown here is derived from an EMBL/GenBank/DDBJ whole genome shotgun (WGS) entry which is preliminary data.</text>
</comment>
<name>A0ACB7SU77_HYAAI</name>
<organism evidence="1 2">
    <name type="scientific">Hyalomma asiaticum</name>
    <name type="common">Tick</name>
    <dbReference type="NCBI Taxonomy" id="266040"/>
    <lineage>
        <taxon>Eukaryota</taxon>
        <taxon>Metazoa</taxon>
        <taxon>Ecdysozoa</taxon>
        <taxon>Arthropoda</taxon>
        <taxon>Chelicerata</taxon>
        <taxon>Arachnida</taxon>
        <taxon>Acari</taxon>
        <taxon>Parasitiformes</taxon>
        <taxon>Ixodida</taxon>
        <taxon>Ixodoidea</taxon>
        <taxon>Ixodidae</taxon>
        <taxon>Hyalomminae</taxon>
        <taxon>Hyalomma</taxon>
    </lineage>
</organism>
<evidence type="ECO:0000313" key="1">
    <source>
        <dbReference type="EMBL" id="KAH6936682.1"/>
    </source>
</evidence>
<proteinExistence type="predicted"/>
<sequence>MGKGDKPRGRMSAYAFFVQTCREEHKKKHPNENVVFAEFSKKCAERWKTMSDGEKKRFHQMADKDKKRFDSEMADYKPPKGDKSKKRKRAKDPNAPKRPLSAFFWFCNDERPNVRQENPDSSVGEVAKELGRRWNEVGDDVKAKYEGLAAKDKARYEKASIQKHIVSMAVCVGLGEGAMRYMDNRAQERDAILRRYILLHPEDFPEPGKEFRSTP</sequence>
<dbReference type="Proteomes" id="UP000821845">
    <property type="component" value="Chromosome 3"/>
</dbReference>
<evidence type="ECO:0000313" key="2">
    <source>
        <dbReference type="Proteomes" id="UP000821845"/>
    </source>
</evidence>
<reference evidence="1" key="1">
    <citation type="submission" date="2020-05" db="EMBL/GenBank/DDBJ databases">
        <title>Large-scale comparative analyses of tick genomes elucidate their genetic diversity and vector capacities.</title>
        <authorList>
            <person name="Jia N."/>
            <person name="Wang J."/>
            <person name="Shi W."/>
            <person name="Du L."/>
            <person name="Sun Y."/>
            <person name="Zhan W."/>
            <person name="Jiang J."/>
            <person name="Wang Q."/>
            <person name="Zhang B."/>
            <person name="Ji P."/>
            <person name="Sakyi L.B."/>
            <person name="Cui X."/>
            <person name="Yuan T."/>
            <person name="Jiang B."/>
            <person name="Yang W."/>
            <person name="Lam T.T.-Y."/>
            <person name="Chang Q."/>
            <person name="Ding S."/>
            <person name="Wang X."/>
            <person name="Zhu J."/>
            <person name="Ruan X."/>
            <person name="Zhao L."/>
            <person name="Wei J."/>
            <person name="Que T."/>
            <person name="Du C."/>
            <person name="Cheng J."/>
            <person name="Dai P."/>
            <person name="Han X."/>
            <person name="Huang E."/>
            <person name="Gao Y."/>
            <person name="Liu J."/>
            <person name="Shao H."/>
            <person name="Ye R."/>
            <person name="Li L."/>
            <person name="Wei W."/>
            <person name="Wang X."/>
            <person name="Wang C."/>
            <person name="Yang T."/>
            <person name="Huo Q."/>
            <person name="Li W."/>
            <person name="Guo W."/>
            <person name="Chen H."/>
            <person name="Zhou L."/>
            <person name="Ni X."/>
            <person name="Tian J."/>
            <person name="Zhou Y."/>
            <person name="Sheng Y."/>
            <person name="Liu T."/>
            <person name="Pan Y."/>
            <person name="Xia L."/>
            <person name="Li J."/>
            <person name="Zhao F."/>
            <person name="Cao W."/>
        </authorList>
    </citation>
    <scope>NUCLEOTIDE SEQUENCE</scope>
    <source>
        <strain evidence="1">Hyas-2018</strain>
    </source>
</reference>
<keyword evidence="2" id="KW-1185">Reference proteome</keyword>
<protein>
    <submittedName>
        <fullName evidence="1">Uncharacterized protein</fullName>
    </submittedName>
</protein>
<dbReference type="EMBL" id="CM023483">
    <property type="protein sequence ID" value="KAH6936682.1"/>
    <property type="molecule type" value="Genomic_DNA"/>
</dbReference>
<gene>
    <name evidence="1" type="ORF">HPB50_020589</name>
</gene>